<dbReference type="SUPFAM" id="SSF47090">
    <property type="entry name" value="PGBD-like"/>
    <property type="match status" value="1"/>
</dbReference>
<organism evidence="3 4">
    <name type="scientific">Crossiella equi</name>
    <dbReference type="NCBI Taxonomy" id="130796"/>
    <lineage>
        <taxon>Bacteria</taxon>
        <taxon>Bacillati</taxon>
        <taxon>Actinomycetota</taxon>
        <taxon>Actinomycetes</taxon>
        <taxon>Pseudonocardiales</taxon>
        <taxon>Pseudonocardiaceae</taxon>
        <taxon>Crossiella</taxon>
    </lineage>
</organism>
<dbReference type="InterPro" id="IPR036366">
    <property type="entry name" value="PGBDSf"/>
</dbReference>
<sequence>MAYRLARALAVLRDEVNARWPGRDKASDGWIGDAAHASRKSDHNPWVRDDKGIGVVRAYDFDAGHGGDTGIGLHIAEHLRALGRSGHPALGNGSYVISARRIASPSSGWAWRTYTGTNPHTSHTHVSVSLGQAGYDATQGWGLSGGDPGPGPGPGPAPGGRPTIRRGSKGSAVAEVQRILNAWYPKLARLATDGDFGPATEARVRFMQQRAGLAADGIVGPLTWRKLMGG</sequence>
<feature type="compositionally biased region" description="Pro residues" evidence="1">
    <location>
        <begin position="149"/>
        <end position="159"/>
    </location>
</feature>
<reference evidence="3 4" key="1">
    <citation type="submission" date="2021-03" db="EMBL/GenBank/DDBJ databases">
        <title>Sequencing the genomes of 1000 actinobacteria strains.</title>
        <authorList>
            <person name="Klenk H.-P."/>
        </authorList>
    </citation>
    <scope>NUCLEOTIDE SEQUENCE [LARGE SCALE GENOMIC DNA]</scope>
    <source>
        <strain evidence="3 4">DSM 44580</strain>
    </source>
</reference>
<evidence type="ECO:0000313" key="4">
    <source>
        <dbReference type="Proteomes" id="UP001519363"/>
    </source>
</evidence>
<evidence type="ECO:0000313" key="3">
    <source>
        <dbReference type="EMBL" id="MBP2479094.1"/>
    </source>
</evidence>
<keyword evidence="4" id="KW-1185">Reference proteome</keyword>
<evidence type="ECO:0000259" key="2">
    <source>
        <dbReference type="Pfam" id="PF01471"/>
    </source>
</evidence>
<name>A0ABS5ASC2_9PSEU</name>
<dbReference type="Gene3D" id="1.10.101.10">
    <property type="entry name" value="PGBD-like superfamily/PGBD"/>
    <property type="match status" value="1"/>
</dbReference>
<protein>
    <recommendedName>
        <fullName evidence="2">Peptidoglycan binding-like domain-containing protein</fullName>
    </recommendedName>
</protein>
<dbReference type="InterPro" id="IPR036365">
    <property type="entry name" value="PGBD-like_sf"/>
</dbReference>
<comment type="caution">
    <text evidence="3">The sequence shown here is derived from an EMBL/GenBank/DDBJ whole genome shotgun (WGS) entry which is preliminary data.</text>
</comment>
<dbReference type="Proteomes" id="UP001519363">
    <property type="component" value="Unassembled WGS sequence"/>
</dbReference>
<dbReference type="EMBL" id="JAGIOO010000001">
    <property type="protein sequence ID" value="MBP2479094.1"/>
    <property type="molecule type" value="Genomic_DNA"/>
</dbReference>
<dbReference type="RefSeq" id="WP_209707693.1">
    <property type="nucleotide sequence ID" value="NZ_JAGIOO010000001.1"/>
</dbReference>
<dbReference type="InterPro" id="IPR002477">
    <property type="entry name" value="Peptidoglycan-bd-like"/>
</dbReference>
<proteinExistence type="predicted"/>
<evidence type="ECO:0000256" key="1">
    <source>
        <dbReference type="SAM" id="MobiDB-lite"/>
    </source>
</evidence>
<feature type="domain" description="Peptidoglycan binding-like" evidence="2">
    <location>
        <begin position="170"/>
        <end position="227"/>
    </location>
</feature>
<gene>
    <name evidence="3" type="ORF">JOF53_007966</name>
</gene>
<accession>A0ABS5ASC2</accession>
<dbReference type="Pfam" id="PF01471">
    <property type="entry name" value="PG_binding_1"/>
    <property type="match status" value="1"/>
</dbReference>
<feature type="region of interest" description="Disordered" evidence="1">
    <location>
        <begin position="141"/>
        <end position="169"/>
    </location>
</feature>